<reference evidence="2" key="1">
    <citation type="submission" date="2022-04" db="EMBL/GenBank/DDBJ databases">
        <title>Carnegiea gigantea Genome sequencing and assembly v2.</title>
        <authorList>
            <person name="Copetti D."/>
            <person name="Sanderson M.J."/>
            <person name="Burquez A."/>
            <person name="Wojciechowski M.F."/>
        </authorList>
    </citation>
    <scope>NUCLEOTIDE SEQUENCE</scope>
    <source>
        <strain evidence="2">SGP5-SGP5p</strain>
        <tissue evidence="2">Aerial part</tissue>
    </source>
</reference>
<gene>
    <name evidence="2" type="ORF">Cgig2_032247</name>
</gene>
<keyword evidence="1" id="KW-0862">Zinc</keyword>
<dbReference type="GO" id="GO:0005634">
    <property type="term" value="C:nucleus"/>
    <property type="evidence" value="ECO:0007669"/>
    <property type="project" value="UniProtKB-SubCell"/>
</dbReference>
<protein>
    <recommendedName>
        <fullName evidence="1">Protein FAR1-RELATED SEQUENCE</fullName>
    </recommendedName>
</protein>
<dbReference type="PANTHER" id="PTHR31669:SF263">
    <property type="entry name" value="PROTEIN FAR1-RELATED SEQUENCE"/>
    <property type="match status" value="1"/>
</dbReference>
<dbReference type="OrthoDB" id="1927586at2759"/>
<evidence type="ECO:0000313" key="3">
    <source>
        <dbReference type="Proteomes" id="UP001153076"/>
    </source>
</evidence>
<name>A0A9Q1Q7X6_9CARY</name>
<proteinExistence type="inferred from homology"/>
<dbReference type="EMBL" id="JAKOGI010000686">
    <property type="protein sequence ID" value="KAJ8431476.1"/>
    <property type="molecule type" value="Genomic_DNA"/>
</dbReference>
<dbReference type="GO" id="GO:0008270">
    <property type="term" value="F:zinc ion binding"/>
    <property type="evidence" value="ECO:0007669"/>
    <property type="project" value="UniProtKB-UniRule"/>
</dbReference>
<comment type="similarity">
    <text evidence="1">Belongs to the FHY3/FAR1 family.</text>
</comment>
<sequence>MPTYLHDCFFGGMTTIGRSENMNAFVLTKLSFKKFQEELARASQYKVHDKTNMVYMVDYYKDPHLHKGTKSFGMMIWLVIVACKHFEFRGIFCCHILTIFIHINSFEIPTRYLPLRWSLGEFHFVDTIPVHSEEQTIVRSRPSNASTSIVVDEFVRCPPISTTKEHPDQSKVKAEKS</sequence>
<dbReference type="PANTHER" id="PTHR31669">
    <property type="entry name" value="PROTEIN FAR1-RELATED SEQUENCE 10-RELATED"/>
    <property type="match status" value="1"/>
</dbReference>
<dbReference type="GO" id="GO:0006355">
    <property type="term" value="P:regulation of DNA-templated transcription"/>
    <property type="evidence" value="ECO:0007669"/>
    <property type="project" value="UniProtKB-UniRule"/>
</dbReference>
<keyword evidence="1" id="KW-0479">Metal-binding</keyword>
<comment type="subcellular location">
    <subcellularLocation>
        <location evidence="1">Nucleus</location>
    </subcellularLocation>
</comment>
<keyword evidence="3" id="KW-1185">Reference proteome</keyword>
<evidence type="ECO:0000256" key="1">
    <source>
        <dbReference type="RuleBase" id="RU367018"/>
    </source>
</evidence>
<evidence type="ECO:0000313" key="2">
    <source>
        <dbReference type="EMBL" id="KAJ8431476.1"/>
    </source>
</evidence>
<keyword evidence="1" id="KW-0539">Nucleus</keyword>
<keyword evidence="1" id="KW-0863">Zinc-finger</keyword>
<comment type="function">
    <text evidence="1">Putative transcription activator involved in regulating light control of development.</text>
</comment>
<dbReference type="Proteomes" id="UP001153076">
    <property type="component" value="Unassembled WGS sequence"/>
</dbReference>
<organism evidence="2 3">
    <name type="scientific">Carnegiea gigantea</name>
    <dbReference type="NCBI Taxonomy" id="171969"/>
    <lineage>
        <taxon>Eukaryota</taxon>
        <taxon>Viridiplantae</taxon>
        <taxon>Streptophyta</taxon>
        <taxon>Embryophyta</taxon>
        <taxon>Tracheophyta</taxon>
        <taxon>Spermatophyta</taxon>
        <taxon>Magnoliopsida</taxon>
        <taxon>eudicotyledons</taxon>
        <taxon>Gunneridae</taxon>
        <taxon>Pentapetalae</taxon>
        <taxon>Caryophyllales</taxon>
        <taxon>Cactineae</taxon>
        <taxon>Cactaceae</taxon>
        <taxon>Cactoideae</taxon>
        <taxon>Echinocereeae</taxon>
        <taxon>Carnegiea</taxon>
    </lineage>
</organism>
<dbReference type="InterPro" id="IPR031052">
    <property type="entry name" value="FHY3/FAR1"/>
</dbReference>
<accession>A0A9Q1Q7X6</accession>
<comment type="caution">
    <text evidence="2">The sequence shown here is derived from an EMBL/GenBank/DDBJ whole genome shotgun (WGS) entry which is preliminary data.</text>
</comment>
<dbReference type="AlphaFoldDB" id="A0A9Q1Q7X6"/>